<dbReference type="EMBL" id="CP081297">
    <property type="protein sequence ID" value="QZD87282.1"/>
    <property type="molecule type" value="Genomic_DNA"/>
</dbReference>
<sequence>MIFRALFVRLTVFYVLVTSAVLGIVALNPVLSDFLPIGGAQTLLSTPSDDPFSGVQIGAEKVSNLGGSILWLFIAVAGAVLTTIPVTWTYMASRNRAEYDQALVETMIVLPIAVTAIVVMVHNSLALAFSLAGIVGGVRFRNTLKSSGDAIYILLAIAIGLAAGIGALEIALVMTVMFNYAFGLLWMADYGAKDGTHRYLRAAETDAAKPNADGEDPHSQSGEGSEPN</sequence>
<accession>A0ABX8ZE69</accession>
<dbReference type="Pfam" id="PF16316">
    <property type="entry name" value="DUF4956"/>
    <property type="match status" value="1"/>
</dbReference>
<feature type="transmembrane region" description="Helical" evidence="2">
    <location>
        <begin position="69"/>
        <end position="90"/>
    </location>
</feature>
<proteinExistence type="predicted"/>
<organism evidence="3 4">
    <name type="scientific">Qipengyuania psychrotolerans</name>
    <dbReference type="NCBI Taxonomy" id="2867238"/>
    <lineage>
        <taxon>Bacteria</taxon>
        <taxon>Pseudomonadati</taxon>
        <taxon>Pseudomonadota</taxon>
        <taxon>Alphaproteobacteria</taxon>
        <taxon>Sphingomonadales</taxon>
        <taxon>Erythrobacteraceae</taxon>
        <taxon>Qipengyuania</taxon>
    </lineage>
</organism>
<feature type="transmembrane region" description="Helical" evidence="2">
    <location>
        <begin position="151"/>
        <end position="178"/>
    </location>
</feature>
<keyword evidence="2" id="KW-0472">Membrane</keyword>
<evidence type="ECO:0000256" key="2">
    <source>
        <dbReference type="SAM" id="Phobius"/>
    </source>
</evidence>
<evidence type="ECO:0000256" key="1">
    <source>
        <dbReference type="SAM" id="MobiDB-lite"/>
    </source>
</evidence>
<gene>
    <name evidence="3" type="ORF">K3166_00790</name>
</gene>
<protein>
    <submittedName>
        <fullName evidence="3">DUF4956 domain-containing protein</fullName>
    </submittedName>
</protein>
<dbReference type="Proteomes" id="UP000824280">
    <property type="component" value="Chromosome"/>
</dbReference>
<keyword evidence="4" id="KW-1185">Reference proteome</keyword>
<evidence type="ECO:0000313" key="3">
    <source>
        <dbReference type="EMBL" id="QZD87282.1"/>
    </source>
</evidence>
<feature type="transmembrane region" description="Helical" evidence="2">
    <location>
        <begin position="7"/>
        <end position="27"/>
    </location>
</feature>
<reference evidence="3 4" key="1">
    <citation type="submission" date="2021-08" db="EMBL/GenBank/DDBJ databases">
        <title>Comparative Genomics Analysis of the Genus Qipengyuania Reveals Extensive Genetic Diversity and Metabolic Versatility, Including the Description of Fifteen Novel Species.</title>
        <authorList>
            <person name="Liu Y."/>
        </authorList>
    </citation>
    <scope>NUCLEOTIDE SEQUENCE [LARGE SCALE GENOMIC DNA]</scope>
    <source>
        <strain evidence="3 4">1XM2-8</strain>
    </source>
</reference>
<dbReference type="RefSeq" id="WP_221422821.1">
    <property type="nucleotide sequence ID" value="NZ_CP081297.1"/>
</dbReference>
<feature type="transmembrane region" description="Helical" evidence="2">
    <location>
        <begin position="102"/>
        <end position="131"/>
    </location>
</feature>
<keyword evidence="2" id="KW-0812">Transmembrane</keyword>
<name>A0ABX8ZE69_9SPHN</name>
<feature type="compositionally biased region" description="Polar residues" evidence="1">
    <location>
        <begin position="219"/>
        <end position="228"/>
    </location>
</feature>
<feature type="region of interest" description="Disordered" evidence="1">
    <location>
        <begin position="204"/>
        <end position="228"/>
    </location>
</feature>
<dbReference type="InterPro" id="IPR032531">
    <property type="entry name" value="DUF4956"/>
</dbReference>
<evidence type="ECO:0000313" key="4">
    <source>
        <dbReference type="Proteomes" id="UP000824280"/>
    </source>
</evidence>
<keyword evidence="2" id="KW-1133">Transmembrane helix</keyword>